<protein>
    <submittedName>
        <fullName evidence="1">Uncharacterized protein</fullName>
    </submittedName>
</protein>
<gene>
    <name evidence="1" type="ORF">BC349_14045</name>
</gene>
<name>A0ABR7MBF6_9BACT</name>
<comment type="caution">
    <text evidence="1">The sequence shown here is derived from an EMBL/GenBank/DDBJ whole genome shotgun (WGS) entry which is preliminary data.</text>
</comment>
<keyword evidence="2" id="KW-1185">Reference proteome</keyword>
<proteinExistence type="predicted"/>
<organism evidence="1 2">
    <name type="scientific">Flavihumibacter stibioxidans</name>
    <dbReference type="NCBI Taxonomy" id="1834163"/>
    <lineage>
        <taxon>Bacteria</taxon>
        <taxon>Pseudomonadati</taxon>
        <taxon>Bacteroidota</taxon>
        <taxon>Chitinophagia</taxon>
        <taxon>Chitinophagales</taxon>
        <taxon>Chitinophagaceae</taxon>
        <taxon>Flavihumibacter</taxon>
    </lineage>
</organism>
<evidence type="ECO:0000313" key="1">
    <source>
        <dbReference type="EMBL" id="MBC6492179.1"/>
    </source>
</evidence>
<reference evidence="1 2" key="1">
    <citation type="submission" date="2016-07" db="EMBL/GenBank/DDBJ databases">
        <title>Genome analysis of Flavihumibacter stibioxidans YS-17.</title>
        <authorList>
            <person name="Shi K."/>
            <person name="Han Y."/>
            <person name="Wang G."/>
        </authorList>
    </citation>
    <scope>NUCLEOTIDE SEQUENCE [LARGE SCALE GENOMIC DNA]</scope>
    <source>
        <strain evidence="1 2">YS-17</strain>
    </source>
</reference>
<dbReference type="RefSeq" id="WP_187257499.1">
    <property type="nucleotide sequence ID" value="NZ_JBHULF010000006.1"/>
</dbReference>
<evidence type="ECO:0000313" key="2">
    <source>
        <dbReference type="Proteomes" id="UP000765802"/>
    </source>
</evidence>
<accession>A0ABR7MBF6</accession>
<sequence length="127" mass="15082">MVKAHITIFFLFLFLMGQTELHQLLKLPILVEHFREHRRLDAGITLLDFLKEHYQGHTVMDNDYQRDMQLPFKTTDCVTTISIVCEEPVAYEIDRVMAEVKKEFNLHPEYFPSRQALDNIFQPPRFA</sequence>
<dbReference type="Proteomes" id="UP000765802">
    <property type="component" value="Unassembled WGS sequence"/>
</dbReference>
<dbReference type="EMBL" id="MBUA01000027">
    <property type="protein sequence ID" value="MBC6492179.1"/>
    <property type="molecule type" value="Genomic_DNA"/>
</dbReference>